<name>A0AAU7E0Q1_9MICO</name>
<organism evidence="1">
    <name type="scientific">Jonesiaceae bacterium BS-20</name>
    <dbReference type="NCBI Taxonomy" id="3120821"/>
    <lineage>
        <taxon>Bacteria</taxon>
        <taxon>Bacillati</taxon>
        <taxon>Actinomycetota</taxon>
        <taxon>Actinomycetes</taxon>
        <taxon>Micrococcales</taxon>
        <taxon>Jonesiaceae</taxon>
    </lineage>
</organism>
<sequence length="376" mass="41385">MTSKTTPNRGMQQDARAWLTFTDSHYLAAQRQVSSPLAQGILGPRISARKLIRTLQDHPLIGANGGEQRLGDNGYGSTLPWSFNGTSDYIQLALIIEVLRMFTPVSDDANQGVSSYALKHTAERFLEPHLGYVSNGQLIWAAAALGLPLSAEGTSDTNLMVGVSEREHDYVNRMASPGRRRPVANHFQPAGYEFLKSALPRAAAGEILSSRFTPPAIAVEPAPFHDWLSLQTGRHDPVGDLARDYDEGVHSSDHDIARTPDQMLTVLQGVPHAPEAYIAVVGAIGEWMRINPSAPRIRTELVNRDHGDHRGWGAGAGTVERYEYLCPCGDGVILEEHDNIPGFRENDVRILCPVCSDLWQLVYNRGVRDWGLEPKL</sequence>
<dbReference type="EMBL" id="CP146203">
    <property type="protein sequence ID" value="XBH22970.1"/>
    <property type="molecule type" value="Genomic_DNA"/>
</dbReference>
<evidence type="ECO:0000313" key="1">
    <source>
        <dbReference type="EMBL" id="XBH22970.1"/>
    </source>
</evidence>
<reference evidence="1" key="1">
    <citation type="submission" date="2024-02" db="EMBL/GenBank/DDBJ databases">
        <title>Tomenella chthoni gen. nov. sp. nov., a member of the family Jonesiaceae isolated from bat guano.</title>
        <authorList>
            <person name="Miller S.L."/>
            <person name="King J."/>
            <person name="Sankaranarayanan K."/>
            <person name="Lawson P.A."/>
        </authorList>
    </citation>
    <scope>NUCLEOTIDE SEQUENCE</scope>
    <source>
        <strain evidence="1">BS-20</strain>
    </source>
</reference>
<proteinExistence type="predicted"/>
<dbReference type="AlphaFoldDB" id="A0AAU7E0Q1"/>
<dbReference type="InterPro" id="IPR036671">
    <property type="entry name" value="DPH_MB_sf"/>
</dbReference>
<dbReference type="SUPFAM" id="SSF144217">
    <property type="entry name" value="CSL zinc finger"/>
    <property type="match status" value="1"/>
</dbReference>
<gene>
    <name evidence="1" type="ORF">V5R04_07100</name>
</gene>
<protein>
    <submittedName>
        <fullName evidence="1">Uncharacterized protein</fullName>
    </submittedName>
</protein>
<accession>A0AAU7E0Q1</accession>